<evidence type="ECO:0000256" key="4">
    <source>
        <dbReference type="ARBA" id="ARBA00022857"/>
    </source>
</evidence>
<evidence type="ECO:0000256" key="3">
    <source>
        <dbReference type="ARBA" id="ARBA00022723"/>
    </source>
</evidence>
<keyword evidence="8" id="KW-0594">Phospholipid biosynthesis</keyword>
<comment type="caution">
    <text evidence="10">The sequence shown here is derived from an EMBL/GenBank/DDBJ whole genome shotgun (WGS) entry which is preliminary data.</text>
</comment>
<protein>
    <recommendedName>
        <fullName evidence="11">Alcohol dehydrogenase iron-type/glycerol dehydrogenase GldA domain-containing protein</fullName>
    </recommendedName>
</protein>
<proteinExistence type="predicted"/>
<keyword evidence="9" id="KW-1208">Phospholipid metabolism</keyword>
<dbReference type="InterPro" id="IPR016205">
    <property type="entry name" value="Glycerol_DH"/>
</dbReference>
<evidence type="ECO:0000313" key="10">
    <source>
        <dbReference type="EMBL" id="GAG61371.1"/>
    </source>
</evidence>
<keyword evidence="6" id="KW-0520">NAD</keyword>
<sequence>NLPIVWRTNVKMAVADYWDSLMENFKGEVIYAVGSGLAVDAAKYIAMKQGLEIVCLPTALSVDAITAWSSAIRVDGCVEYIPTKIVDELLIDFEVIAQAPSFIRAAAICDLLSIATGRWDWKFAAEKGKNTPKTKFIPYIDHMAASILEGAIDCAEAAGRGDQEGLKQLLDCIILETQMLNQIGHARPEEGSEHYFAYLAENLVGSGKPHANLVCPGILIIATIQGQDIVPLKRAMRYCNIPLNAILNDFIEEILKQLPKYCTEHELLYGIAHELKKDDWEKLSFKKF</sequence>
<name>X1ANA7_9ZZZZ</name>
<evidence type="ECO:0000256" key="2">
    <source>
        <dbReference type="ARBA" id="ARBA00022516"/>
    </source>
</evidence>
<dbReference type="EMBL" id="BART01006318">
    <property type="protein sequence ID" value="GAG61371.1"/>
    <property type="molecule type" value="Genomic_DNA"/>
</dbReference>
<organism evidence="10">
    <name type="scientific">marine sediment metagenome</name>
    <dbReference type="NCBI Taxonomy" id="412755"/>
    <lineage>
        <taxon>unclassified sequences</taxon>
        <taxon>metagenomes</taxon>
        <taxon>ecological metagenomes</taxon>
    </lineage>
</organism>
<dbReference type="PANTHER" id="PTHR43616:SF5">
    <property type="entry name" value="GLYCEROL DEHYDROGENASE 1"/>
    <property type="match status" value="1"/>
</dbReference>
<accession>X1ANA7</accession>
<keyword evidence="1" id="KW-0963">Cytoplasm</keyword>
<reference evidence="10" key="1">
    <citation type="journal article" date="2014" name="Front. Microbiol.">
        <title>High frequency of phylogenetically diverse reductive dehalogenase-homologous genes in deep subseafloor sedimentary metagenomes.</title>
        <authorList>
            <person name="Kawai M."/>
            <person name="Futagami T."/>
            <person name="Toyoda A."/>
            <person name="Takaki Y."/>
            <person name="Nishi S."/>
            <person name="Hori S."/>
            <person name="Arai W."/>
            <person name="Tsubouchi T."/>
            <person name="Morono Y."/>
            <person name="Uchiyama I."/>
            <person name="Ito T."/>
            <person name="Fujiyama A."/>
            <person name="Inagaki F."/>
            <person name="Takami H."/>
        </authorList>
    </citation>
    <scope>NUCLEOTIDE SEQUENCE</scope>
    <source>
        <strain evidence="10">Expedition CK06-06</strain>
    </source>
</reference>
<dbReference type="GO" id="GO:0016614">
    <property type="term" value="F:oxidoreductase activity, acting on CH-OH group of donors"/>
    <property type="evidence" value="ECO:0007669"/>
    <property type="project" value="InterPro"/>
</dbReference>
<keyword evidence="4" id="KW-0521">NADP</keyword>
<evidence type="ECO:0008006" key="11">
    <source>
        <dbReference type="Google" id="ProtNLM"/>
    </source>
</evidence>
<dbReference type="SUPFAM" id="SSF56796">
    <property type="entry name" value="Dehydroquinate synthase-like"/>
    <property type="match status" value="1"/>
</dbReference>
<dbReference type="Gene3D" id="1.20.1090.10">
    <property type="entry name" value="Dehydroquinate synthase-like - alpha domain"/>
    <property type="match status" value="1"/>
</dbReference>
<dbReference type="AlphaFoldDB" id="X1ANA7"/>
<evidence type="ECO:0000256" key="7">
    <source>
        <dbReference type="ARBA" id="ARBA00023098"/>
    </source>
</evidence>
<evidence type="ECO:0000256" key="8">
    <source>
        <dbReference type="ARBA" id="ARBA00023209"/>
    </source>
</evidence>
<keyword evidence="3" id="KW-0479">Metal-binding</keyword>
<dbReference type="InterPro" id="IPR032837">
    <property type="entry name" value="G1PDH"/>
</dbReference>
<feature type="non-terminal residue" evidence="10">
    <location>
        <position position="1"/>
    </location>
</feature>
<keyword evidence="7" id="KW-0443">Lipid metabolism</keyword>
<keyword evidence="2" id="KW-0444">Lipid biosynthesis</keyword>
<dbReference type="GO" id="GO:0046872">
    <property type="term" value="F:metal ion binding"/>
    <property type="evidence" value="ECO:0007669"/>
    <property type="project" value="UniProtKB-KW"/>
</dbReference>
<keyword evidence="5" id="KW-0560">Oxidoreductase</keyword>
<evidence type="ECO:0000256" key="5">
    <source>
        <dbReference type="ARBA" id="ARBA00023002"/>
    </source>
</evidence>
<dbReference type="GO" id="GO:0008654">
    <property type="term" value="P:phospholipid biosynthetic process"/>
    <property type="evidence" value="ECO:0007669"/>
    <property type="project" value="UniProtKB-KW"/>
</dbReference>
<evidence type="ECO:0000256" key="9">
    <source>
        <dbReference type="ARBA" id="ARBA00023264"/>
    </source>
</evidence>
<dbReference type="PANTHER" id="PTHR43616">
    <property type="entry name" value="GLYCEROL DEHYDROGENASE"/>
    <property type="match status" value="1"/>
</dbReference>
<evidence type="ECO:0000256" key="1">
    <source>
        <dbReference type="ARBA" id="ARBA00022490"/>
    </source>
</evidence>
<dbReference type="Pfam" id="PF13685">
    <property type="entry name" value="Fe-ADH_2"/>
    <property type="match status" value="1"/>
</dbReference>
<dbReference type="Gene3D" id="3.40.50.1970">
    <property type="match status" value="1"/>
</dbReference>
<evidence type="ECO:0000256" key="6">
    <source>
        <dbReference type="ARBA" id="ARBA00023027"/>
    </source>
</evidence>
<gene>
    <name evidence="10" type="ORF">S01H4_14408</name>
</gene>